<protein>
    <submittedName>
        <fullName evidence="9">Methyl-accepting chemotaxis protein</fullName>
    </submittedName>
</protein>
<dbReference type="InterPro" id="IPR051310">
    <property type="entry name" value="MCP_chemotaxis"/>
</dbReference>
<evidence type="ECO:0000256" key="4">
    <source>
        <dbReference type="PROSITE-ProRule" id="PRU00284"/>
    </source>
</evidence>
<feature type="domain" description="HAMP" evidence="8">
    <location>
        <begin position="307"/>
        <end position="359"/>
    </location>
</feature>
<dbReference type="CDD" id="cd06225">
    <property type="entry name" value="HAMP"/>
    <property type="match status" value="1"/>
</dbReference>
<dbReference type="SMART" id="SM00304">
    <property type="entry name" value="HAMP"/>
    <property type="match status" value="2"/>
</dbReference>
<evidence type="ECO:0000313" key="10">
    <source>
        <dbReference type="Proteomes" id="UP000230709"/>
    </source>
</evidence>
<evidence type="ECO:0000256" key="3">
    <source>
        <dbReference type="ARBA" id="ARBA00029447"/>
    </source>
</evidence>
<dbReference type="PANTHER" id="PTHR43531">
    <property type="entry name" value="PROTEIN ICFG"/>
    <property type="match status" value="1"/>
</dbReference>
<evidence type="ECO:0000256" key="6">
    <source>
        <dbReference type="SAM" id="Phobius"/>
    </source>
</evidence>
<feature type="transmembrane region" description="Helical" evidence="6">
    <location>
        <begin position="12"/>
        <end position="32"/>
    </location>
</feature>
<dbReference type="Pfam" id="PF00672">
    <property type="entry name" value="HAMP"/>
    <property type="match status" value="1"/>
</dbReference>
<dbReference type="Proteomes" id="UP000230709">
    <property type="component" value="Chromosome"/>
</dbReference>
<evidence type="ECO:0000259" key="8">
    <source>
        <dbReference type="PROSITE" id="PS50885"/>
    </source>
</evidence>
<keyword evidence="6" id="KW-0812">Transmembrane</keyword>
<dbReference type="PROSITE" id="PS50885">
    <property type="entry name" value="HAMP"/>
    <property type="match status" value="2"/>
</dbReference>
<dbReference type="CDD" id="cd11386">
    <property type="entry name" value="MCP_signal"/>
    <property type="match status" value="1"/>
</dbReference>
<dbReference type="AlphaFoldDB" id="A0A2D2D2D4"/>
<feature type="transmembrane region" description="Helical" evidence="6">
    <location>
        <begin position="202"/>
        <end position="223"/>
    </location>
</feature>
<keyword evidence="6" id="KW-0472">Membrane</keyword>
<keyword evidence="4" id="KW-0807">Transducer</keyword>
<keyword evidence="10" id="KW-1185">Reference proteome</keyword>
<dbReference type="EMBL" id="CP023737">
    <property type="protein sequence ID" value="ATQ69152.1"/>
    <property type="molecule type" value="Genomic_DNA"/>
</dbReference>
<organism evidence="9 10">
    <name type="scientific">Methylosinus trichosporium (strain ATCC 35070 / NCIMB 11131 / UNIQEM 75 / OB3b)</name>
    <dbReference type="NCBI Taxonomy" id="595536"/>
    <lineage>
        <taxon>Bacteria</taxon>
        <taxon>Pseudomonadati</taxon>
        <taxon>Pseudomonadota</taxon>
        <taxon>Alphaproteobacteria</taxon>
        <taxon>Hyphomicrobiales</taxon>
        <taxon>Methylocystaceae</taxon>
        <taxon>Methylosinus</taxon>
    </lineage>
</organism>
<dbReference type="Pfam" id="PF00015">
    <property type="entry name" value="MCPsignal"/>
    <property type="match status" value="1"/>
</dbReference>
<feature type="domain" description="HAMP" evidence="8">
    <location>
        <begin position="226"/>
        <end position="279"/>
    </location>
</feature>
<dbReference type="Gene3D" id="6.10.340.10">
    <property type="match status" value="1"/>
</dbReference>
<comment type="similarity">
    <text evidence="3">Belongs to the methyl-accepting chemotaxis (MCP) protein family.</text>
</comment>
<keyword evidence="2" id="KW-0145">Chemotaxis</keyword>
<comment type="subcellular location">
    <subcellularLocation>
        <location evidence="1">Membrane</location>
    </subcellularLocation>
</comment>
<gene>
    <name evidence="9" type="ORF">CQW49_15645</name>
</gene>
<dbReference type="SUPFAM" id="SSF58104">
    <property type="entry name" value="Methyl-accepting chemotaxis protein (MCP) signaling domain"/>
    <property type="match status" value="1"/>
</dbReference>
<sequence>MTFDDLGLTIKSFVPLGVTSLLFLGVTGLGAYRVTNLAQSYEQLVEHSDASAIRMLRSNRALTEIGYSVHSMLAHDSQNALHRTAKEEFESSGPRIDGLLREAAALDPSRATTIEGFRTRIAAVVEQARAAVATIESTPSLDNGSKLQPRDLDRLAELVRALAPIDAEIAALAHQMRAYYVAVVAENQGTGQDLSRRADQTILAMLALGAIAVMLGAAIMFYVSGRKIGRPILRLTAQMGEIAEGGCDIVVEGVARRDEVGAMARALDTFKRNALELRAAEARDAEQRRRTEEAEARRRAEQAAADHEREAALDAIGAGLAALADRNLTHRLASAVPAAYRRLQNDFNAAAAQLESALAHVAGGSEAIGSGASQIALAADDLARRTEQQAAALEETAAALEEITTTVRRSAEGAGHASAIVGSTKTEAERSGAIVRRAVDAMGRIEKSSGEIGQIIGVIDEIAFQTNLLALNAGVEAARAGDAGKGFAVVASEVRALAQRSAEAAREIKSLIATSTIEVGQGVDLVGETGRALDTIVAQVGEIDRVVTDIAVGAREQATSLAEVNTAVGQMDQSTQKNAAMVEETTAASHSLRRETEELARSVASFRLGQRPGGRSQNAPRPALKQVASAGSGAAVRKAEADDWAEF</sequence>
<dbReference type="GO" id="GO:0006935">
    <property type="term" value="P:chemotaxis"/>
    <property type="evidence" value="ECO:0007669"/>
    <property type="project" value="UniProtKB-KW"/>
</dbReference>
<dbReference type="Gene3D" id="1.10.287.950">
    <property type="entry name" value="Methyl-accepting chemotaxis protein"/>
    <property type="match status" value="1"/>
</dbReference>
<dbReference type="KEGG" id="mtw:CQW49_15645"/>
<dbReference type="InterPro" id="IPR004089">
    <property type="entry name" value="MCPsignal_dom"/>
</dbReference>
<dbReference type="GO" id="GO:0016020">
    <property type="term" value="C:membrane"/>
    <property type="evidence" value="ECO:0007669"/>
    <property type="project" value="UniProtKB-SubCell"/>
</dbReference>
<evidence type="ECO:0000259" key="7">
    <source>
        <dbReference type="PROSITE" id="PS50111"/>
    </source>
</evidence>
<feature type="region of interest" description="Disordered" evidence="5">
    <location>
        <begin position="606"/>
        <end position="647"/>
    </location>
</feature>
<feature type="domain" description="Methyl-accepting transducer" evidence="7">
    <location>
        <begin position="364"/>
        <end position="593"/>
    </location>
</feature>
<evidence type="ECO:0000256" key="2">
    <source>
        <dbReference type="ARBA" id="ARBA00022500"/>
    </source>
</evidence>
<dbReference type="InterPro" id="IPR003660">
    <property type="entry name" value="HAMP_dom"/>
</dbReference>
<dbReference type="GO" id="GO:0007165">
    <property type="term" value="P:signal transduction"/>
    <property type="evidence" value="ECO:0007669"/>
    <property type="project" value="UniProtKB-KW"/>
</dbReference>
<keyword evidence="6" id="KW-1133">Transmembrane helix</keyword>
<name>A0A2D2D2D4_METT3</name>
<dbReference type="PANTHER" id="PTHR43531:SF11">
    <property type="entry name" value="METHYL-ACCEPTING CHEMOTAXIS PROTEIN 3"/>
    <property type="match status" value="1"/>
</dbReference>
<dbReference type="STRING" id="595536.GCA_000178815_02053"/>
<dbReference type="FunFam" id="1.10.287.950:FF:000001">
    <property type="entry name" value="Methyl-accepting chemotaxis sensory transducer"/>
    <property type="match status" value="1"/>
</dbReference>
<dbReference type="PROSITE" id="PS50111">
    <property type="entry name" value="CHEMOTAXIS_TRANSDUC_2"/>
    <property type="match status" value="1"/>
</dbReference>
<proteinExistence type="inferred from homology"/>
<evidence type="ECO:0000256" key="1">
    <source>
        <dbReference type="ARBA" id="ARBA00004370"/>
    </source>
</evidence>
<accession>A0A2D2D2D4</accession>
<evidence type="ECO:0000313" key="9">
    <source>
        <dbReference type="EMBL" id="ATQ69152.1"/>
    </source>
</evidence>
<reference evidence="10" key="1">
    <citation type="submission" date="2017-10" db="EMBL/GenBank/DDBJ databases">
        <title>Completed PacBio SMRT sequence of Methylosinus trichosporium OB3b reveals presence of a third large plasmid.</title>
        <authorList>
            <person name="Charles T.C."/>
            <person name="Lynch M.D.J."/>
            <person name="Heil J.R."/>
            <person name="Cheng J."/>
        </authorList>
    </citation>
    <scope>NUCLEOTIDE SEQUENCE [LARGE SCALE GENOMIC DNA]</scope>
    <source>
        <strain evidence="10">OB3b</strain>
    </source>
</reference>
<evidence type="ECO:0000256" key="5">
    <source>
        <dbReference type="SAM" id="MobiDB-lite"/>
    </source>
</evidence>
<feature type="region of interest" description="Disordered" evidence="5">
    <location>
        <begin position="282"/>
        <end position="306"/>
    </location>
</feature>
<dbReference type="RefSeq" id="WP_003610135.1">
    <property type="nucleotide sequence ID" value="NZ_ADVE02000001.1"/>
</dbReference>
<dbReference type="SMART" id="SM00283">
    <property type="entry name" value="MA"/>
    <property type="match status" value="1"/>
</dbReference>